<proteinExistence type="predicted"/>
<feature type="compositionally biased region" description="Basic and acidic residues" evidence="1">
    <location>
        <begin position="1"/>
        <end position="12"/>
    </location>
</feature>
<feature type="region of interest" description="Disordered" evidence="1">
    <location>
        <begin position="1"/>
        <end position="57"/>
    </location>
</feature>
<sequence>VDWMKKELKEKQGTGSARSAKCRFSSASRCQHTDGFKNIRDKRRESALHWRNTSSNP</sequence>
<accession>A0ABS8UNP3</accession>
<keyword evidence="3" id="KW-1185">Reference proteome</keyword>
<feature type="compositionally biased region" description="Basic and acidic residues" evidence="1">
    <location>
        <begin position="31"/>
        <end position="48"/>
    </location>
</feature>
<organism evidence="2 3">
    <name type="scientific">Datura stramonium</name>
    <name type="common">Jimsonweed</name>
    <name type="synonym">Common thornapple</name>
    <dbReference type="NCBI Taxonomy" id="4076"/>
    <lineage>
        <taxon>Eukaryota</taxon>
        <taxon>Viridiplantae</taxon>
        <taxon>Streptophyta</taxon>
        <taxon>Embryophyta</taxon>
        <taxon>Tracheophyta</taxon>
        <taxon>Spermatophyta</taxon>
        <taxon>Magnoliopsida</taxon>
        <taxon>eudicotyledons</taxon>
        <taxon>Gunneridae</taxon>
        <taxon>Pentapetalae</taxon>
        <taxon>asterids</taxon>
        <taxon>lamiids</taxon>
        <taxon>Solanales</taxon>
        <taxon>Solanaceae</taxon>
        <taxon>Solanoideae</taxon>
        <taxon>Datureae</taxon>
        <taxon>Datura</taxon>
    </lineage>
</organism>
<dbReference type="EMBL" id="JACEIK010002197">
    <property type="protein sequence ID" value="MCD9559715.1"/>
    <property type="molecule type" value="Genomic_DNA"/>
</dbReference>
<dbReference type="Proteomes" id="UP000823775">
    <property type="component" value="Unassembled WGS sequence"/>
</dbReference>
<evidence type="ECO:0000256" key="1">
    <source>
        <dbReference type="SAM" id="MobiDB-lite"/>
    </source>
</evidence>
<feature type="non-terminal residue" evidence="2">
    <location>
        <position position="1"/>
    </location>
</feature>
<name>A0ABS8UNP3_DATST</name>
<reference evidence="2 3" key="1">
    <citation type="journal article" date="2021" name="BMC Genomics">
        <title>Datura genome reveals duplications of psychoactive alkaloid biosynthetic genes and high mutation rate following tissue culture.</title>
        <authorList>
            <person name="Rajewski A."/>
            <person name="Carter-House D."/>
            <person name="Stajich J."/>
            <person name="Litt A."/>
        </authorList>
    </citation>
    <scope>NUCLEOTIDE SEQUENCE [LARGE SCALE GENOMIC DNA]</scope>
    <source>
        <strain evidence="2">AR-01</strain>
    </source>
</reference>
<gene>
    <name evidence="2" type="ORF">HAX54_017887</name>
</gene>
<evidence type="ECO:0000313" key="2">
    <source>
        <dbReference type="EMBL" id="MCD9559715.1"/>
    </source>
</evidence>
<protein>
    <submittedName>
        <fullName evidence="2">Uncharacterized protein</fullName>
    </submittedName>
</protein>
<evidence type="ECO:0000313" key="3">
    <source>
        <dbReference type="Proteomes" id="UP000823775"/>
    </source>
</evidence>
<comment type="caution">
    <text evidence="2">The sequence shown here is derived from an EMBL/GenBank/DDBJ whole genome shotgun (WGS) entry which is preliminary data.</text>
</comment>